<evidence type="ECO:0008006" key="3">
    <source>
        <dbReference type="Google" id="ProtNLM"/>
    </source>
</evidence>
<protein>
    <recommendedName>
        <fullName evidence="3">DUF4259 domain-containing protein</fullName>
    </recommendedName>
</protein>
<gene>
    <name evidence="1" type="ORF">GCM10014713_45930</name>
</gene>
<reference evidence="1" key="1">
    <citation type="journal article" date="2014" name="Int. J. Syst. Evol. Microbiol.">
        <title>Complete genome sequence of Corynebacterium casei LMG S-19264T (=DSM 44701T), isolated from a smear-ripened cheese.</title>
        <authorList>
            <consortium name="US DOE Joint Genome Institute (JGI-PGF)"/>
            <person name="Walter F."/>
            <person name="Albersmeier A."/>
            <person name="Kalinowski J."/>
            <person name="Ruckert C."/>
        </authorList>
    </citation>
    <scope>NUCLEOTIDE SEQUENCE</scope>
    <source>
        <strain evidence="1">JCM 3172</strain>
    </source>
</reference>
<accession>A0A918H9Q1</accession>
<dbReference type="RefSeq" id="WP_028798316.1">
    <property type="nucleotide sequence ID" value="NZ_BMQQ01000018.1"/>
</dbReference>
<dbReference type="AlphaFoldDB" id="A0A918H9Q1"/>
<proteinExistence type="predicted"/>
<dbReference type="InterPro" id="IPR025355">
    <property type="entry name" value="DUF4259"/>
</dbReference>
<keyword evidence="2" id="KW-1185">Reference proteome</keyword>
<dbReference type="Proteomes" id="UP000619486">
    <property type="component" value="Unassembled WGS sequence"/>
</dbReference>
<dbReference type="EMBL" id="BMQQ01000018">
    <property type="protein sequence ID" value="GGT46706.1"/>
    <property type="molecule type" value="Genomic_DNA"/>
</dbReference>
<name>A0A918H9Q1_9ACTN</name>
<dbReference type="Pfam" id="PF14078">
    <property type="entry name" value="DUF4259"/>
    <property type="match status" value="1"/>
</dbReference>
<evidence type="ECO:0000313" key="1">
    <source>
        <dbReference type="EMBL" id="GGT46706.1"/>
    </source>
</evidence>
<sequence>MGTWDVGPFDNDTAADFSYTLDEAAADARAGIILGTLTRVIDTAGYLEAPEAEEAVAAAALVAAQCPEGEPTDPVYGPEEPLPDLTGLRDLALQALDRVMTEPSELMDLWDESNGAPWRTHIRNLRNVLTPQPPGEQLSLL</sequence>
<organism evidence="1 2">
    <name type="scientific">Streptomyces purpureus</name>
    <dbReference type="NCBI Taxonomy" id="1951"/>
    <lineage>
        <taxon>Bacteria</taxon>
        <taxon>Bacillati</taxon>
        <taxon>Actinomycetota</taxon>
        <taxon>Actinomycetes</taxon>
        <taxon>Kitasatosporales</taxon>
        <taxon>Streptomycetaceae</taxon>
        <taxon>Streptomyces</taxon>
    </lineage>
</organism>
<comment type="caution">
    <text evidence="1">The sequence shown here is derived from an EMBL/GenBank/DDBJ whole genome shotgun (WGS) entry which is preliminary data.</text>
</comment>
<evidence type="ECO:0000313" key="2">
    <source>
        <dbReference type="Proteomes" id="UP000619486"/>
    </source>
</evidence>
<reference evidence="1" key="2">
    <citation type="submission" date="2020-09" db="EMBL/GenBank/DDBJ databases">
        <authorList>
            <person name="Sun Q."/>
            <person name="Ohkuma M."/>
        </authorList>
    </citation>
    <scope>NUCLEOTIDE SEQUENCE</scope>
    <source>
        <strain evidence="1">JCM 3172</strain>
    </source>
</reference>